<dbReference type="GO" id="GO:0005634">
    <property type="term" value="C:nucleus"/>
    <property type="evidence" value="ECO:0007669"/>
    <property type="project" value="UniProtKB-SubCell"/>
</dbReference>
<dbReference type="GO" id="GO:0003677">
    <property type="term" value="F:DNA binding"/>
    <property type="evidence" value="ECO:0007669"/>
    <property type="project" value="UniProtKB-KW"/>
</dbReference>
<feature type="domain" description="TF-B3" evidence="6">
    <location>
        <begin position="1"/>
        <end position="73"/>
    </location>
</feature>
<dbReference type="Gene3D" id="2.40.330.10">
    <property type="entry name" value="DNA-binding pseudobarrel domain"/>
    <property type="match status" value="1"/>
</dbReference>
<dbReference type="Pfam" id="PF02362">
    <property type="entry name" value="B3"/>
    <property type="match status" value="1"/>
</dbReference>
<dbReference type="InterPro" id="IPR003340">
    <property type="entry name" value="B3_DNA-bd"/>
</dbReference>
<keyword evidence="2" id="KW-0805">Transcription regulation</keyword>
<organism evidence="7 8">
    <name type="scientific">Acer saccharum</name>
    <name type="common">Sugar maple</name>
    <dbReference type="NCBI Taxonomy" id="4024"/>
    <lineage>
        <taxon>Eukaryota</taxon>
        <taxon>Viridiplantae</taxon>
        <taxon>Streptophyta</taxon>
        <taxon>Embryophyta</taxon>
        <taxon>Tracheophyta</taxon>
        <taxon>Spermatophyta</taxon>
        <taxon>Magnoliopsida</taxon>
        <taxon>eudicotyledons</taxon>
        <taxon>Gunneridae</taxon>
        <taxon>Pentapetalae</taxon>
        <taxon>rosids</taxon>
        <taxon>malvids</taxon>
        <taxon>Sapindales</taxon>
        <taxon>Sapindaceae</taxon>
        <taxon>Hippocastanoideae</taxon>
        <taxon>Acereae</taxon>
        <taxon>Acer</taxon>
    </lineage>
</organism>
<evidence type="ECO:0000256" key="2">
    <source>
        <dbReference type="ARBA" id="ARBA00023015"/>
    </source>
</evidence>
<protein>
    <recommendedName>
        <fullName evidence="6">TF-B3 domain-containing protein</fullName>
    </recommendedName>
</protein>
<reference evidence="7" key="1">
    <citation type="journal article" date="2022" name="Plant J.">
        <title>Strategies of tolerance reflected in two North American maple genomes.</title>
        <authorList>
            <person name="McEvoy S.L."/>
            <person name="Sezen U.U."/>
            <person name="Trouern-Trend A."/>
            <person name="McMahon S.M."/>
            <person name="Schaberg P.G."/>
            <person name="Yang J."/>
            <person name="Wegrzyn J.L."/>
            <person name="Swenson N.G."/>
        </authorList>
    </citation>
    <scope>NUCLEOTIDE SEQUENCE</scope>
    <source>
        <strain evidence="7">NS2018</strain>
    </source>
</reference>
<keyword evidence="8" id="KW-1185">Reference proteome</keyword>
<proteinExistence type="predicted"/>
<dbReference type="CDD" id="cd10017">
    <property type="entry name" value="B3_DNA"/>
    <property type="match status" value="1"/>
</dbReference>
<keyword evidence="5" id="KW-0539">Nucleus</keyword>
<comment type="caution">
    <text evidence="7">The sequence shown here is derived from an EMBL/GenBank/DDBJ whole genome shotgun (WGS) entry which is preliminary data.</text>
</comment>
<dbReference type="SUPFAM" id="SSF101936">
    <property type="entry name" value="DNA-binding pseudobarrel domain"/>
    <property type="match status" value="1"/>
</dbReference>
<accession>A0AA39VU90</accession>
<dbReference type="InterPro" id="IPR015300">
    <property type="entry name" value="DNA-bd_pseudobarrel_sf"/>
</dbReference>
<dbReference type="EMBL" id="JAUESC010000003">
    <property type="protein sequence ID" value="KAK0599049.1"/>
    <property type="molecule type" value="Genomic_DNA"/>
</dbReference>
<keyword evidence="3" id="KW-0238">DNA-binding</keyword>
<gene>
    <name evidence="7" type="ORF">LWI29_001869</name>
</gene>
<comment type="subcellular location">
    <subcellularLocation>
        <location evidence="1">Nucleus</location>
    </subcellularLocation>
</comment>
<evidence type="ECO:0000256" key="5">
    <source>
        <dbReference type="ARBA" id="ARBA00023242"/>
    </source>
</evidence>
<dbReference type="Proteomes" id="UP001168877">
    <property type="component" value="Unassembled WGS sequence"/>
</dbReference>
<dbReference type="PROSITE" id="PS50863">
    <property type="entry name" value="B3"/>
    <property type="match status" value="1"/>
</dbReference>
<name>A0AA39VU90_ACESA</name>
<sequence length="102" mass="11812">MGEHSVELTAVDIWKQPWQLKYYIRPTGDRRIPVITTGWRKFVEANGVLAGDKLIFSRRQDAGEMPYYMIQVKRRTKTIEGKTVDADVIKTVQGEPVNYLQN</sequence>
<evidence type="ECO:0000256" key="3">
    <source>
        <dbReference type="ARBA" id="ARBA00023125"/>
    </source>
</evidence>
<keyword evidence="4" id="KW-0804">Transcription</keyword>
<evidence type="ECO:0000313" key="7">
    <source>
        <dbReference type="EMBL" id="KAK0599049.1"/>
    </source>
</evidence>
<evidence type="ECO:0000313" key="8">
    <source>
        <dbReference type="Proteomes" id="UP001168877"/>
    </source>
</evidence>
<evidence type="ECO:0000259" key="6">
    <source>
        <dbReference type="PROSITE" id="PS50863"/>
    </source>
</evidence>
<evidence type="ECO:0000256" key="4">
    <source>
        <dbReference type="ARBA" id="ARBA00023163"/>
    </source>
</evidence>
<reference evidence="7" key="2">
    <citation type="submission" date="2023-06" db="EMBL/GenBank/DDBJ databases">
        <authorList>
            <person name="Swenson N.G."/>
            <person name="Wegrzyn J.L."/>
            <person name="Mcevoy S.L."/>
        </authorList>
    </citation>
    <scope>NUCLEOTIDE SEQUENCE</scope>
    <source>
        <strain evidence="7">NS2018</strain>
        <tissue evidence="7">Leaf</tissue>
    </source>
</reference>
<evidence type="ECO:0000256" key="1">
    <source>
        <dbReference type="ARBA" id="ARBA00004123"/>
    </source>
</evidence>
<dbReference type="AlphaFoldDB" id="A0AA39VU90"/>